<feature type="transmembrane region" description="Helical" evidence="1">
    <location>
        <begin position="27"/>
        <end position="46"/>
    </location>
</feature>
<dbReference type="Proteomes" id="UP000539075">
    <property type="component" value="Unassembled WGS sequence"/>
</dbReference>
<dbReference type="InterPro" id="IPR036259">
    <property type="entry name" value="MFS_trans_sf"/>
</dbReference>
<name>A0A7W8C0J8_9BACT</name>
<dbReference type="PANTHER" id="PTHR23539">
    <property type="entry name" value="MFS TRANSPORTER"/>
    <property type="match status" value="1"/>
</dbReference>
<organism evidence="2 3">
    <name type="scientific">Desulfovibrio intestinalis</name>
    <dbReference type="NCBI Taxonomy" id="58621"/>
    <lineage>
        <taxon>Bacteria</taxon>
        <taxon>Pseudomonadati</taxon>
        <taxon>Thermodesulfobacteriota</taxon>
        <taxon>Desulfovibrionia</taxon>
        <taxon>Desulfovibrionales</taxon>
        <taxon>Desulfovibrionaceae</taxon>
        <taxon>Desulfovibrio</taxon>
    </lineage>
</organism>
<keyword evidence="1" id="KW-0812">Transmembrane</keyword>
<evidence type="ECO:0000256" key="1">
    <source>
        <dbReference type="SAM" id="Phobius"/>
    </source>
</evidence>
<keyword evidence="1" id="KW-0472">Membrane</keyword>
<accession>A0A7W8C0J8</accession>
<proteinExistence type="predicted"/>
<dbReference type="PANTHER" id="PTHR23539:SF1">
    <property type="entry name" value="MAJOR FACILITATOR SUPERFAMILY (MFS) PROFILE DOMAIN-CONTAINING PROTEIN"/>
    <property type="match status" value="1"/>
</dbReference>
<evidence type="ECO:0000313" key="3">
    <source>
        <dbReference type="Proteomes" id="UP000539075"/>
    </source>
</evidence>
<keyword evidence="3" id="KW-1185">Reference proteome</keyword>
<comment type="caution">
    <text evidence="2">The sequence shown here is derived from an EMBL/GenBank/DDBJ whole genome shotgun (WGS) entry which is preliminary data.</text>
</comment>
<feature type="transmembrane region" description="Helical" evidence="1">
    <location>
        <begin position="58"/>
        <end position="77"/>
    </location>
</feature>
<protein>
    <submittedName>
        <fullName evidence="2">Uncharacterized protein</fullName>
    </submittedName>
</protein>
<dbReference type="SUPFAM" id="SSF103473">
    <property type="entry name" value="MFS general substrate transporter"/>
    <property type="match status" value="1"/>
</dbReference>
<dbReference type="AlphaFoldDB" id="A0A7W8C0J8"/>
<gene>
    <name evidence="2" type="ORF">HNQ38_000320</name>
</gene>
<evidence type="ECO:0000313" key="2">
    <source>
        <dbReference type="EMBL" id="MBB5142257.1"/>
    </source>
</evidence>
<sequence length="137" mass="14610">MTVVACGLVFVWTNAVSVWTSRISQGALAAAIAPTLFGITLGMIGQKGLPACLGKNEAWNHFGNGATALLGTLASYYCGIPGVFLVMAGMKYFALFALAASTPRVLTVQQHAARKKTRKNKNPPQYLCGHFFQTEPC</sequence>
<reference evidence="2 3" key="1">
    <citation type="submission" date="2020-08" db="EMBL/GenBank/DDBJ databases">
        <title>Genomic Encyclopedia of Type Strains, Phase IV (KMG-IV): sequencing the most valuable type-strain genomes for metagenomic binning, comparative biology and taxonomic classification.</title>
        <authorList>
            <person name="Goeker M."/>
        </authorList>
    </citation>
    <scope>NUCLEOTIDE SEQUENCE [LARGE SCALE GENOMIC DNA]</scope>
    <source>
        <strain evidence="2 3">DSM 11275</strain>
    </source>
</reference>
<keyword evidence="1" id="KW-1133">Transmembrane helix</keyword>
<dbReference type="EMBL" id="JACHGO010000001">
    <property type="protein sequence ID" value="MBB5142257.1"/>
    <property type="molecule type" value="Genomic_DNA"/>
</dbReference>